<evidence type="ECO:0000259" key="8">
    <source>
        <dbReference type="PROSITE" id="PS50090"/>
    </source>
</evidence>
<name>A0ABQ7Z698_BRANA</name>
<dbReference type="Gene3D" id="3.30.110.30">
    <property type="entry name" value="C-terminal domain of ProRS"/>
    <property type="match status" value="1"/>
</dbReference>
<accession>A0ABQ7Z698</accession>
<evidence type="ECO:0000256" key="5">
    <source>
        <dbReference type="ARBA" id="ARBA00022917"/>
    </source>
</evidence>
<dbReference type="Pfam" id="PF03129">
    <property type="entry name" value="HGTP_anticodon"/>
    <property type="match status" value="1"/>
</dbReference>
<gene>
    <name evidence="10" type="ORF">HID58_072979</name>
</gene>
<dbReference type="InterPro" id="IPR002314">
    <property type="entry name" value="aa-tRNA-synt_IIb"/>
</dbReference>
<organism evidence="10 11">
    <name type="scientific">Brassica napus</name>
    <name type="common">Rape</name>
    <dbReference type="NCBI Taxonomy" id="3708"/>
    <lineage>
        <taxon>Eukaryota</taxon>
        <taxon>Viridiplantae</taxon>
        <taxon>Streptophyta</taxon>
        <taxon>Embryophyta</taxon>
        <taxon>Tracheophyta</taxon>
        <taxon>Spermatophyta</taxon>
        <taxon>Magnoliopsida</taxon>
        <taxon>eudicotyledons</taxon>
        <taxon>Gunneridae</taxon>
        <taxon>Pentapetalae</taxon>
        <taxon>rosids</taxon>
        <taxon>malvids</taxon>
        <taxon>Brassicales</taxon>
        <taxon>Brassicaceae</taxon>
        <taxon>Brassiceae</taxon>
        <taxon>Brassica</taxon>
    </lineage>
</organism>
<dbReference type="InterPro" id="IPR001005">
    <property type="entry name" value="SANT/Myb"/>
</dbReference>
<feature type="non-terminal residue" evidence="10">
    <location>
        <position position="969"/>
    </location>
</feature>
<dbReference type="PANTHER" id="PTHR43382">
    <property type="entry name" value="PROLYL-TRNA SYNTHETASE"/>
    <property type="match status" value="1"/>
</dbReference>
<dbReference type="InterPro" id="IPR017449">
    <property type="entry name" value="Pro-tRNA_synth_II"/>
</dbReference>
<dbReference type="PROSITE" id="PS50862">
    <property type="entry name" value="AA_TRNA_LIGASE_II"/>
    <property type="match status" value="1"/>
</dbReference>
<evidence type="ECO:0000313" key="10">
    <source>
        <dbReference type="EMBL" id="KAH0875617.1"/>
    </source>
</evidence>
<dbReference type="InterPro" id="IPR004154">
    <property type="entry name" value="Anticodon-bd"/>
</dbReference>
<proteinExistence type="predicted"/>
<evidence type="ECO:0000256" key="1">
    <source>
        <dbReference type="ARBA" id="ARBA00012831"/>
    </source>
</evidence>
<evidence type="ECO:0000256" key="2">
    <source>
        <dbReference type="ARBA" id="ARBA00022598"/>
    </source>
</evidence>
<dbReference type="Gene3D" id="3.30.930.10">
    <property type="entry name" value="Bira Bifunctional Protein, Domain 2"/>
    <property type="match status" value="1"/>
</dbReference>
<dbReference type="EMBL" id="JAGKQM010000016">
    <property type="protein sequence ID" value="KAH0875617.1"/>
    <property type="molecule type" value="Genomic_DNA"/>
</dbReference>
<feature type="compositionally biased region" description="Basic residues" evidence="7">
    <location>
        <begin position="229"/>
        <end position="238"/>
    </location>
</feature>
<dbReference type="InterPro" id="IPR045864">
    <property type="entry name" value="aa-tRNA-synth_II/BPL/LPL"/>
</dbReference>
<keyword evidence="5" id="KW-0648">Protein biosynthesis</keyword>
<dbReference type="Proteomes" id="UP000824890">
    <property type="component" value="Unassembled WGS sequence"/>
</dbReference>
<feature type="domain" description="Aminoacyl-transfer RNA synthetases class-II family profile" evidence="9">
    <location>
        <begin position="532"/>
        <end position="804"/>
    </location>
</feature>
<evidence type="ECO:0000256" key="3">
    <source>
        <dbReference type="ARBA" id="ARBA00022741"/>
    </source>
</evidence>
<keyword evidence="3" id="KW-0547">Nucleotide-binding</keyword>
<keyword evidence="4" id="KW-0067">ATP-binding</keyword>
<dbReference type="EC" id="6.1.1.15" evidence="1"/>
<keyword evidence="11" id="KW-1185">Reference proteome</keyword>
<dbReference type="InterPro" id="IPR006195">
    <property type="entry name" value="aa-tRNA-synth_II"/>
</dbReference>
<evidence type="ECO:0000256" key="7">
    <source>
        <dbReference type="SAM" id="MobiDB-lite"/>
    </source>
</evidence>
<evidence type="ECO:0000259" key="9">
    <source>
        <dbReference type="PROSITE" id="PS50862"/>
    </source>
</evidence>
<dbReference type="InterPro" id="IPR036621">
    <property type="entry name" value="Anticodon-bd_dom_sf"/>
</dbReference>
<evidence type="ECO:0000256" key="4">
    <source>
        <dbReference type="ARBA" id="ARBA00022840"/>
    </source>
</evidence>
<feature type="domain" description="Myb-like" evidence="8">
    <location>
        <begin position="374"/>
        <end position="433"/>
    </location>
</feature>
<dbReference type="SUPFAM" id="SSF52954">
    <property type="entry name" value="Class II aaRS ABD-related"/>
    <property type="match status" value="1"/>
</dbReference>
<protein>
    <recommendedName>
        <fullName evidence="1">proline--tRNA ligase</fullName>
        <ecNumber evidence="1">6.1.1.15</ecNumber>
    </recommendedName>
</protein>
<evidence type="ECO:0000313" key="11">
    <source>
        <dbReference type="Proteomes" id="UP000824890"/>
    </source>
</evidence>
<evidence type="ECO:0000256" key="6">
    <source>
        <dbReference type="ARBA" id="ARBA00023146"/>
    </source>
</evidence>
<comment type="caution">
    <text evidence="10">The sequence shown here is derived from an EMBL/GenBank/DDBJ whole genome shotgun (WGS) entry which is preliminary data.</text>
</comment>
<feature type="region of interest" description="Disordered" evidence="7">
    <location>
        <begin position="160"/>
        <end position="252"/>
    </location>
</feature>
<dbReference type="InterPro" id="IPR004499">
    <property type="entry name" value="Pro-tRNA-ligase_IIa_arc-type"/>
</dbReference>
<dbReference type="Pfam" id="PF00587">
    <property type="entry name" value="tRNA-synt_2b"/>
    <property type="match status" value="1"/>
</dbReference>
<dbReference type="SUPFAM" id="SSF55681">
    <property type="entry name" value="Class II aaRS and biotin synthetases"/>
    <property type="match status" value="1"/>
</dbReference>
<dbReference type="Gene3D" id="1.10.10.60">
    <property type="entry name" value="Homeodomain-like"/>
    <property type="match status" value="1"/>
</dbReference>
<sequence>MWWIDAFFAAHNFTVFETRQFAYGFIEYDTMSWYRDETSRYGFSSWDDLKVRLLNLFGTSVRQEKEQLGHPILMDSLKQISHLLNRFKQRWKRKDDAKKSRLEKTFESDKAKKVESDDGGDDLIMRSACFCFSTDKGFKFEQTSRRIVLVMVAKSFKLDSPKSDTNEEMTTMSEDDWSKVDASTRNIQAKGEVEGNRLNSPEIAKKKKKKKKEQSENPEAEEKNNNGKERRKKKKQKGSKSDEVVTTLSRTSIKNHKLPRQVEVFVAESEESNEEEGEKVDIVSRKRFTEKEDELIKKTVLKYIDNHALGDKRINMVMSCKSHKQICNSLKEITAALPWRPYTEYQNKHGNEWRIFADAMGKHMNHVKDAWIQLTSKKKGFWTMEEYQILFDLFKEKNSKHGMFLDNIPWMATSDQPGTRDHDFCRTKWYDQLEEILTHKESDDEDLLNLKEDDELKEIADEYFCKESELGEGKNLLRDYLLKEMKKETRLVFSAKKDEDFTNCCSPVCRFSELVTVSDTKELYILEPSSTKIWKILRTYMNEALKELDGVEKKIFSCLLKCYSLEMERDHIEGFKPEVAWVTRAGEHDLLTPFSLRPTSETIIYPYNKTKIRTHCDLRMKVNQWVKVVRWEVSDPIPLIRGREFDWQEGHTTFATKEEAYDGVLEFLSIYSCVYEKLLAVPVIKGVKSGTEKFLGADYTTSVEVFIPTNGRGVQVATSHCLEKNIKSMVWQNSWGLSTRSIGAMAMTRGDEKGLVILPNMARYQAVVIHVPFKGADTKKIFGECKAGKTILQGAGVCAIGDERDNYACGWKYADWEMKGVLFIIEIGPSELEKNDVRIVRWGTGIKMDVVTMDVVKKVKDLMEESIQKVETWDEFKEALRQKKLSLSPWCDEVEMKNVVLKKSYASLVGICSVIDQRATSLSQIMDSVLLNGSEENGKFDIEEDSKSPKTHGKFRDVLRSVHLDDEEH</sequence>
<keyword evidence="6" id="KW-0030">Aminoacyl-tRNA synthetase</keyword>
<keyword evidence="2" id="KW-0436">Ligase</keyword>
<dbReference type="PROSITE" id="PS50090">
    <property type="entry name" value="MYB_LIKE"/>
    <property type="match status" value="1"/>
</dbReference>
<reference evidence="10 11" key="1">
    <citation type="submission" date="2021-05" db="EMBL/GenBank/DDBJ databases">
        <title>Genome Assembly of Synthetic Allotetraploid Brassica napus Reveals Homoeologous Exchanges between Subgenomes.</title>
        <authorList>
            <person name="Davis J.T."/>
        </authorList>
    </citation>
    <scope>NUCLEOTIDE SEQUENCE [LARGE SCALE GENOMIC DNA]</scope>
    <source>
        <strain evidence="11">cv. Da-Ae</strain>
        <tissue evidence="10">Seedling</tissue>
    </source>
</reference>
<dbReference type="Gene3D" id="3.40.50.800">
    <property type="entry name" value="Anticodon-binding domain"/>
    <property type="match status" value="1"/>
</dbReference>
<dbReference type="PANTHER" id="PTHR43382:SF2">
    <property type="entry name" value="BIFUNCTIONAL GLUTAMATE_PROLINE--TRNA LIGASE"/>
    <property type="match status" value="1"/>
</dbReference>